<feature type="transmembrane region" description="Helical" evidence="1">
    <location>
        <begin position="6"/>
        <end position="29"/>
    </location>
</feature>
<dbReference type="RefSeq" id="WP_168075378.1">
    <property type="nucleotide sequence ID" value="NZ_BAAAQJ010000019.1"/>
</dbReference>
<sequence length="254" mass="28166">MEASALELAIVGGAGIVTGSVLILLGGAVQAHHATVTRRAQQAHDQRLASYRERVDAYDEVLTFFSRIRDEIDNVILEDKPWGEDVSGPQERARLDALMQVHGSDAFRQITREWRQVFDQTLYTLARWRWLDDPARNNADETASVRAQLEKDQAKLLGIVDRLQEQARRDVHSTAFEPTSGAMPTARPMRLLGTFMITAAVLLITAPAWRGLLPAITQVAAAHRDPVAFGLLVAGFVIVLGEGLLGRRRARQNE</sequence>
<proteinExistence type="predicted"/>
<accession>A0A8J3LJZ6</accession>
<evidence type="ECO:0000256" key="1">
    <source>
        <dbReference type="SAM" id="Phobius"/>
    </source>
</evidence>
<keyword evidence="3" id="KW-1185">Reference proteome</keyword>
<feature type="transmembrane region" description="Helical" evidence="1">
    <location>
        <begin position="191"/>
        <end position="209"/>
    </location>
</feature>
<feature type="transmembrane region" description="Helical" evidence="1">
    <location>
        <begin position="229"/>
        <end position="246"/>
    </location>
</feature>
<keyword evidence="1" id="KW-0812">Transmembrane</keyword>
<organism evidence="2 3">
    <name type="scientific">Planosporangium flavigriseum</name>
    <dbReference type="NCBI Taxonomy" id="373681"/>
    <lineage>
        <taxon>Bacteria</taxon>
        <taxon>Bacillati</taxon>
        <taxon>Actinomycetota</taxon>
        <taxon>Actinomycetes</taxon>
        <taxon>Micromonosporales</taxon>
        <taxon>Micromonosporaceae</taxon>
        <taxon>Planosporangium</taxon>
    </lineage>
</organism>
<protein>
    <submittedName>
        <fullName evidence="2">Uncharacterized protein</fullName>
    </submittedName>
</protein>
<comment type="caution">
    <text evidence="2">The sequence shown here is derived from an EMBL/GenBank/DDBJ whole genome shotgun (WGS) entry which is preliminary data.</text>
</comment>
<name>A0A8J3LJZ6_9ACTN</name>
<reference evidence="2" key="1">
    <citation type="submission" date="2021-01" db="EMBL/GenBank/DDBJ databases">
        <title>Whole genome shotgun sequence of Planosporangium flavigriseum NBRC 105377.</title>
        <authorList>
            <person name="Komaki H."/>
            <person name="Tamura T."/>
        </authorList>
    </citation>
    <scope>NUCLEOTIDE SEQUENCE</scope>
    <source>
        <strain evidence="2">NBRC 105377</strain>
    </source>
</reference>
<keyword evidence="1" id="KW-0472">Membrane</keyword>
<keyword evidence="1" id="KW-1133">Transmembrane helix</keyword>
<dbReference type="AlphaFoldDB" id="A0A8J3LJZ6"/>
<gene>
    <name evidence="2" type="ORF">Pfl04_24410</name>
</gene>
<evidence type="ECO:0000313" key="2">
    <source>
        <dbReference type="EMBL" id="GIG74037.1"/>
    </source>
</evidence>
<dbReference type="EMBL" id="BONU01000014">
    <property type="protein sequence ID" value="GIG74037.1"/>
    <property type="molecule type" value="Genomic_DNA"/>
</dbReference>
<evidence type="ECO:0000313" key="3">
    <source>
        <dbReference type="Proteomes" id="UP000653674"/>
    </source>
</evidence>
<dbReference type="Proteomes" id="UP000653674">
    <property type="component" value="Unassembled WGS sequence"/>
</dbReference>